<reference evidence="5" key="1">
    <citation type="journal article" date="2019" name="Int. J. Syst. Evol. Microbiol.">
        <title>The Global Catalogue of Microorganisms (GCM) 10K type strain sequencing project: providing services to taxonomists for standard genome sequencing and annotation.</title>
        <authorList>
            <consortium name="The Broad Institute Genomics Platform"/>
            <consortium name="The Broad Institute Genome Sequencing Center for Infectious Disease"/>
            <person name="Wu L."/>
            <person name="Ma J."/>
        </authorList>
    </citation>
    <scope>NUCLEOTIDE SEQUENCE [LARGE SCALE GENOMIC DNA]</scope>
    <source>
        <strain evidence="5">CGMCC 4.7330</strain>
    </source>
</reference>
<sequence length="376" mass="41491">MCRGRGRSRHHVHRHLRSDSCAGGAVRANHAFEEIVEATVRPHVVRLSDNLYGAVFTLMKMVPARHILRNAMQRGELGPETLIVETTSGTFGLALAMQAALLGRRLVLVSDPVIDENLARRLTDLGAEVEIVRHLAATGGYQGARLERVAEIRAREPDTFCPEQYSNPDNPRSYALVAETLSEALGQIDVLVGPVGSGGSMCGTSSFLRSVNPDMCAVGVDTHRSVLFGHEDGPRPLRGLGNSLLPPNLDHTAFDEIHWCTEGEAYASTRRLHRRHAVFQGPTSGAAFRVAEHVAAREPEAKVVVMLPDQGYRYQATVYNDEWLAQRGHSPNPVSTPPVELTHPAIEPRRWSYFAWRRRTFQEVTAAAQPSVEVLR</sequence>
<evidence type="ECO:0000259" key="3">
    <source>
        <dbReference type="Pfam" id="PF00291"/>
    </source>
</evidence>
<dbReference type="EMBL" id="JBHSAX010000022">
    <property type="protein sequence ID" value="MFC3965636.1"/>
    <property type="molecule type" value="Genomic_DNA"/>
</dbReference>
<dbReference type="InterPro" id="IPR001926">
    <property type="entry name" value="TrpB-like_PALP"/>
</dbReference>
<evidence type="ECO:0000256" key="2">
    <source>
        <dbReference type="ARBA" id="ARBA00022898"/>
    </source>
</evidence>
<keyword evidence="5" id="KW-1185">Reference proteome</keyword>
<gene>
    <name evidence="4" type="ORF">ACFO0B_26910</name>
</gene>
<feature type="domain" description="Tryptophan synthase beta chain-like PALP" evidence="3">
    <location>
        <begin position="60"/>
        <end position="309"/>
    </location>
</feature>
<dbReference type="InterPro" id="IPR036052">
    <property type="entry name" value="TrpB-like_PALP_sf"/>
</dbReference>
<dbReference type="RefSeq" id="WP_378615644.1">
    <property type="nucleotide sequence ID" value="NZ_JBHSAX010000022.1"/>
</dbReference>
<organism evidence="4 5">
    <name type="scientific">Nocardia jiangsuensis</name>
    <dbReference type="NCBI Taxonomy" id="1691563"/>
    <lineage>
        <taxon>Bacteria</taxon>
        <taxon>Bacillati</taxon>
        <taxon>Actinomycetota</taxon>
        <taxon>Actinomycetes</taxon>
        <taxon>Mycobacteriales</taxon>
        <taxon>Nocardiaceae</taxon>
        <taxon>Nocardia</taxon>
    </lineage>
</organism>
<evidence type="ECO:0000313" key="5">
    <source>
        <dbReference type="Proteomes" id="UP001595696"/>
    </source>
</evidence>
<dbReference type="Proteomes" id="UP001595696">
    <property type="component" value="Unassembled WGS sequence"/>
</dbReference>
<comment type="cofactor">
    <cofactor evidence="1">
        <name>pyridoxal 5'-phosphate</name>
        <dbReference type="ChEBI" id="CHEBI:597326"/>
    </cofactor>
</comment>
<comment type="caution">
    <text evidence="4">The sequence shown here is derived from an EMBL/GenBank/DDBJ whole genome shotgun (WGS) entry which is preliminary data.</text>
</comment>
<dbReference type="Gene3D" id="3.40.50.1100">
    <property type="match status" value="2"/>
</dbReference>
<dbReference type="SUPFAM" id="SSF53686">
    <property type="entry name" value="Tryptophan synthase beta subunit-like PLP-dependent enzymes"/>
    <property type="match status" value="1"/>
</dbReference>
<proteinExistence type="predicted"/>
<name>A0ABV8E039_9NOCA</name>
<evidence type="ECO:0000256" key="1">
    <source>
        <dbReference type="ARBA" id="ARBA00001933"/>
    </source>
</evidence>
<accession>A0ABV8E039</accession>
<protein>
    <submittedName>
        <fullName evidence="4">Pyridoxal-phosphate dependent enzyme</fullName>
    </submittedName>
</protein>
<dbReference type="InterPro" id="IPR050214">
    <property type="entry name" value="Cys_Synth/Cystath_Beta-Synth"/>
</dbReference>
<keyword evidence="2" id="KW-0663">Pyridoxal phosphate</keyword>
<evidence type="ECO:0000313" key="4">
    <source>
        <dbReference type="EMBL" id="MFC3965636.1"/>
    </source>
</evidence>
<dbReference type="Pfam" id="PF00291">
    <property type="entry name" value="PALP"/>
    <property type="match status" value="1"/>
</dbReference>
<dbReference type="PANTHER" id="PTHR10314">
    <property type="entry name" value="CYSTATHIONINE BETA-SYNTHASE"/>
    <property type="match status" value="1"/>
</dbReference>